<evidence type="ECO:0000313" key="4">
    <source>
        <dbReference type="EMBL" id="QIX89866.1"/>
    </source>
</evidence>
<evidence type="ECO:0000259" key="2">
    <source>
        <dbReference type="Pfam" id="PF10881"/>
    </source>
</evidence>
<feature type="domain" description="DUF2726" evidence="2">
    <location>
        <begin position="55"/>
        <end position="168"/>
    </location>
</feature>
<evidence type="ECO:0000256" key="1">
    <source>
        <dbReference type="SAM" id="MobiDB-lite"/>
    </source>
</evidence>
<evidence type="ECO:0000313" key="8">
    <source>
        <dbReference type="Proteomes" id="UP000501069"/>
    </source>
</evidence>
<evidence type="ECO:0000313" key="5">
    <source>
        <dbReference type="EMBL" id="SQB14714.1"/>
    </source>
</evidence>
<dbReference type="EMBL" id="UAVW01000016">
    <property type="protein sequence ID" value="SQB14714.1"/>
    <property type="molecule type" value="Genomic_DNA"/>
</dbReference>
<reference evidence="3 6" key="1">
    <citation type="submission" date="2015-09" db="EMBL/GenBank/DDBJ databases">
        <authorList>
            <consortium name="Pathogen Informatics"/>
        </authorList>
    </citation>
    <scope>NUCLEOTIDE SEQUENCE [LARGE SCALE GENOMIC DNA]</scope>
    <source>
        <strain evidence="3 6">2789STDY5834865</strain>
    </source>
</reference>
<reference evidence="4 8" key="3">
    <citation type="submission" date="2019-11" db="EMBL/GenBank/DDBJ databases">
        <title>FDA dAtabase for Regulatory Grade micrObial Sequences (FDA-ARGOS): Supporting development and validation of Infectious Disease Dx tests.</title>
        <authorList>
            <person name="Turner S."/>
            <person name="Byrd R."/>
            <person name="Tallon L."/>
            <person name="Sadzewicz L."/>
            <person name="Vavikolanu K."/>
            <person name="Mehta A."/>
            <person name="Aluvathingal J."/>
            <person name="Nadendla S."/>
            <person name="Myers T."/>
            <person name="Yan Y."/>
            <person name="Sichtig H."/>
        </authorList>
    </citation>
    <scope>NUCLEOTIDE SEQUENCE [LARGE SCALE GENOMIC DNA]</scope>
    <source>
        <strain evidence="4 8">FDAARGOS_739</strain>
    </source>
</reference>
<organism evidence="3 6">
    <name type="scientific">Enterocloster clostridioformis</name>
    <dbReference type="NCBI Taxonomy" id="1531"/>
    <lineage>
        <taxon>Bacteria</taxon>
        <taxon>Bacillati</taxon>
        <taxon>Bacillota</taxon>
        <taxon>Clostridia</taxon>
        <taxon>Lachnospirales</taxon>
        <taxon>Lachnospiraceae</taxon>
        <taxon>Enterocloster</taxon>
    </lineage>
</organism>
<dbReference type="Proteomes" id="UP000251853">
    <property type="component" value="Unassembled WGS sequence"/>
</dbReference>
<evidence type="ECO:0000313" key="6">
    <source>
        <dbReference type="Proteomes" id="UP000095512"/>
    </source>
</evidence>
<proteinExistence type="predicted"/>
<dbReference type="InterPro" id="IPR024402">
    <property type="entry name" value="DUF2726"/>
</dbReference>
<evidence type="ECO:0000313" key="7">
    <source>
        <dbReference type="Proteomes" id="UP000251853"/>
    </source>
</evidence>
<accession>A0A174T503</accession>
<dbReference type="Pfam" id="PF10881">
    <property type="entry name" value="DUF2726"/>
    <property type="match status" value="1"/>
</dbReference>
<dbReference type="Proteomes" id="UP000095512">
    <property type="component" value="Unassembled WGS sequence"/>
</dbReference>
<evidence type="ECO:0000313" key="3">
    <source>
        <dbReference type="EMBL" id="CUQ05184.1"/>
    </source>
</evidence>
<dbReference type="Proteomes" id="UP000501069">
    <property type="component" value="Chromosome"/>
</dbReference>
<reference evidence="5 7" key="2">
    <citation type="submission" date="2018-06" db="EMBL/GenBank/DDBJ databases">
        <authorList>
            <consortium name="Pathogen Informatics"/>
            <person name="Doyle S."/>
        </authorList>
    </citation>
    <scope>NUCLEOTIDE SEQUENCE [LARGE SCALE GENOMIC DNA]</scope>
    <source>
        <strain evidence="5 7">NCTC11224</strain>
    </source>
</reference>
<dbReference type="AlphaFoldDB" id="A0A174T503"/>
<dbReference type="EMBL" id="CP050964">
    <property type="protein sequence ID" value="QIX89866.1"/>
    <property type="molecule type" value="Genomic_DNA"/>
</dbReference>
<feature type="region of interest" description="Disordered" evidence="1">
    <location>
        <begin position="184"/>
        <end position="215"/>
    </location>
</feature>
<keyword evidence="7" id="KW-1185">Reference proteome</keyword>
<dbReference type="RefSeq" id="WP_002588944.1">
    <property type="nucleotide sequence ID" value="NZ_CABKQO010000014.1"/>
</dbReference>
<dbReference type="GeneID" id="57960361"/>
<sequence>MNEISIVIIVLIIFMIIKAINQKRKSTVQTTQTFKKTEENTEKNNNINKNQYKKKNFLTCTEKKFLSALHELKKYDLIIIPQVNLATIIQKTGEFKYQNELYRNIDFGIFDKNYNILLLIELNDISHQQYKRRERDMKVKEIVKQADIKLINFYTDKPNKPEYVTKRIINELAISIPNYEINQIKEDEKDKQPSTTHQDGREAILKDFKEDNPYE</sequence>
<name>A0A174T503_9FIRM</name>
<gene>
    <name evidence="3" type="ORF">ERS852480_04732</name>
    <name evidence="4" type="ORF">FOC47_04215</name>
    <name evidence="5" type="ORF">NCTC11224_03768</name>
</gene>
<dbReference type="EMBL" id="CZAB01000079">
    <property type="protein sequence ID" value="CUQ05184.1"/>
    <property type="molecule type" value="Genomic_DNA"/>
</dbReference>
<protein>
    <submittedName>
        <fullName evidence="4">DUF2726 domain-containing protein</fullName>
    </submittedName>
    <submittedName>
        <fullName evidence="3">Protein of uncharacterized function (DUF2726)</fullName>
    </submittedName>
</protein>